<reference evidence="4 5" key="1">
    <citation type="submission" date="2024-04" db="EMBL/GenBank/DDBJ databases">
        <title>Genome assembly C_amara_ONT_v2.</title>
        <authorList>
            <person name="Yant L."/>
            <person name="Moore C."/>
            <person name="Slenker M."/>
        </authorList>
    </citation>
    <scope>NUCLEOTIDE SEQUENCE [LARGE SCALE GENOMIC DNA]</scope>
    <source>
        <tissue evidence="4">Leaf</tissue>
    </source>
</reference>
<comment type="caution">
    <text evidence="4">The sequence shown here is derived from an EMBL/GenBank/DDBJ whole genome shotgun (WGS) entry which is preliminary data.</text>
</comment>
<name>A0ABD1C595_CARAN</name>
<evidence type="ECO:0000256" key="1">
    <source>
        <dbReference type="SAM" id="MobiDB-lite"/>
    </source>
</evidence>
<dbReference type="PANTHER" id="PTHR48449:SF1">
    <property type="entry name" value="DUF1985 DOMAIN-CONTAINING PROTEIN"/>
    <property type="match status" value="1"/>
</dbReference>
<accession>A0ABD1C595</accession>
<evidence type="ECO:0000313" key="4">
    <source>
        <dbReference type="EMBL" id="KAL1224640.1"/>
    </source>
</evidence>
<dbReference type="Proteomes" id="UP001558713">
    <property type="component" value="Unassembled WGS sequence"/>
</dbReference>
<gene>
    <name evidence="4" type="ORF">V5N11_000969</name>
</gene>
<dbReference type="InterPro" id="IPR015410">
    <property type="entry name" value="DUF1985"/>
</dbReference>
<evidence type="ECO:0000259" key="2">
    <source>
        <dbReference type="Pfam" id="PF03384"/>
    </source>
</evidence>
<feature type="domain" description="DUF1985" evidence="3">
    <location>
        <begin position="68"/>
        <end position="202"/>
    </location>
</feature>
<protein>
    <recommendedName>
        <fullName evidence="6">DUF1985 domain-containing protein</fullName>
    </recommendedName>
</protein>
<sequence length="528" mass="60568">MFFSPTEYMKPFKISEKCYIRKAVTTLEKHLEEGEIKWFTEHPQFKHFFHMPRDSNHKLMGMWLLFLRTSCLEKKKKCWFIVNGVPIRYSLREFAFMSGLYCHQYLTLYKSMGNTEFVGKKFGAKKTITYADLEKKLLSMKKPSNDHLRMAILYFLCSVIIGKSKTGDHASPVENLFLRAVGDLKLCETFRWGRLAFDENMKDIFKVMKDCGGVVGPQKVFPSFVIPLELLAFEAIPVLQNNFREDVRDAHPECPRMCKMKFKASHLKGFPMSYVYDKLGTTKEIQSIMIPSSDEKVLLEEIMNGDEGGWNDKDDVVVDGWTRLLVEKKKTIFFEKLYNEDVASRVIVDNPDGDNVVREIVGSGRVARKRKKVSNDGLVELENRLMAVFENGFKEIHKKIDAQDKRLQVVELNLKWIRENVVFVEVGHDGVSEGNEVSDDGLSERNEVSDDASSKEKETGEGKEVGEDESSKDNETGEGSKGKDVGVGEDGEPSNKRTGRTYERKRNVKRGRQEDGVVRSPIVTRQRK</sequence>
<evidence type="ECO:0000313" key="5">
    <source>
        <dbReference type="Proteomes" id="UP001558713"/>
    </source>
</evidence>
<feature type="region of interest" description="Disordered" evidence="1">
    <location>
        <begin position="432"/>
        <end position="528"/>
    </location>
</feature>
<dbReference type="Pfam" id="PF09331">
    <property type="entry name" value="DUF1985"/>
    <property type="match status" value="1"/>
</dbReference>
<dbReference type="AlphaFoldDB" id="A0ABD1C595"/>
<proteinExistence type="predicted"/>
<organism evidence="4 5">
    <name type="scientific">Cardamine amara subsp. amara</name>
    <dbReference type="NCBI Taxonomy" id="228776"/>
    <lineage>
        <taxon>Eukaryota</taxon>
        <taxon>Viridiplantae</taxon>
        <taxon>Streptophyta</taxon>
        <taxon>Embryophyta</taxon>
        <taxon>Tracheophyta</taxon>
        <taxon>Spermatophyta</taxon>
        <taxon>Magnoliopsida</taxon>
        <taxon>eudicotyledons</taxon>
        <taxon>Gunneridae</taxon>
        <taxon>Pentapetalae</taxon>
        <taxon>rosids</taxon>
        <taxon>malvids</taxon>
        <taxon>Brassicales</taxon>
        <taxon>Brassicaceae</taxon>
        <taxon>Cardamineae</taxon>
        <taxon>Cardamine</taxon>
    </lineage>
</organism>
<feature type="compositionally biased region" description="Basic and acidic residues" evidence="1">
    <location>
        <begin position="500"/>
        <end position="517"/>
    </location>
</feature>
<feature type="domain" description="DUF287" evidence="2">
    <location>
        <begin position="285"/>
        <end position="338"/>
    </location>
</feature>
<dbReference type="EMBL" id="JBANAX010000050">
    <property type="protein sequence ID" value="KAL1224640.1"/>
    <property type="molecule type" value="Genomic_DNA"/>
</dbReference>
<evidence type="ECO:0008006" key="6">
    <source>
        <dbReference type="Google" id="ProtNLM"/>
    </source>
</evidence>
<feature type="compositionally biased region" description="Basic and acidic residues" evidence="1">
    <location>
        <begin position="442"/>
        <end position="486"/>
    </location>
</feature>
<keyword evidence="5" id="KW-1185">Reference proteome</keyword>
<dbReference type="Pfam" id="PF03384">
    <property type="entry name" value="DUF287"/>
    <property type="match status" value="1"/>
</dbReference>
<dbReference type="InterPro" id="IPR005048">
    <property type="entry name" value="DUF287"/>
</dbReference>
<dbReference type="PANTHER" id="PTHR48449">
    <property type="entry name" value="DUF1985 DOMAIN-CONTAINING PROTEIN"/>
    <property type="match status" value="1"/>
</dbReference>
<evidence type="ECO:0000259" key="3">
    <source>
        <dbReference type="Pfam" id="PF09331"/>
    </source>
</evidence>